<comment type="caution">
    <text evidence="1">The sequence shown here is derived from an EMBL/GenBank/DDBJ whole genome shotgun (WGS) entry which is preliminary data.</text>
</comment>
<evidence type="ECO:0000313" key="2">
    <source>
        <dbReference type="Proteomes" id="UP000663834"/>
    </source>
</evidence>
<dbReference type="AlphaFoldDB" id="A0A815WCB1"/>
<sequence length="91" mass="9813">VIVCVCVTNFGRCGNTFAGGLGLVAVGVGSVVKLKFDGRFARPGEVLHSCVGMKSFNLSCLGPLLRCSLDPERLILRFKLNLFWNLGDLLL</sequence>
<organism evidence="1 2">
    <name type="scientific">Rotaria magnacalcarata</name>
    <dbReference type="NCBI Taxonomy" id="392030"/>
    <lineage>
        <taxon>Eukaryota</taxon>
        <taxon>Metazoa</taxon>
        <taxon>Spiralia</taxon>
        <taxon>Gnathifera</taxon>
        <taxon>Rotifera</taxon>
        <taxon>Eurotatoria</taxon>
        <taxon>Bdelloidea</taxon>
        <taxon>Philodinida</taxon>
        <taxon>Philodinidae</taxon>
        <taxon>Rotaria</taxon>
    </lineage>
</organism>
<dbReference type="Proteomes" id="UP000663834">
    <property type="component" value="Unassembled WGS sequence"/>
</dbReference>
<feature type="non-terminal residue" evidence="1">
    <location>
        <position position="1"/>
    </location>
</feature>
<name>A0A815WCB1_9BILA</name>
<proteinExistence type="predicted"/>
<protein>
    <submittedName>
        <fullName evidence="1">Uncharacterized protein</fullName>
    </submittedName>
</protein>
<gene>
    <name evidence="1" type="ORF">KQP761_LOCUS17009</name>
</gene>
<dbReference type="EMBL" id="CAJNOW010008630">
    <property type="protein sequence ID" value="CAF1541682.1"/>
    <property type="molecule type" value="Genomic_DNA"/>
</dbReference>
<evidence type="ECO:0000313" key="1">
    <source>
        <dbReference type="EMBL" id="CAF1541682.1"/>
    </source>
</evidence>
<accession>A0A815WCB1</accession>
<reference evidence="1" key="1">
    <citation type="submission" date="2021-02" db="EMBL/GenBank/DDBJ databases">
        <authorList>
            <person name="Nowell W R."/>
        </authorList>
    </citation>
    <scope>NUCLEOTIDE SEQUENCE</scope>
</reference>